<gene>
    <name evidence="4" type="ORF">Ae201684_002724</name>
</gene>
<feature type="region of interest" description="Disordered" evidence="2">
    <location>
        <begin position="40"/>
        <end position="74"/>
    </location>
</feature>
<keyword evidence="1" id="KW-0732">Signal</keyword>
<feature type="compositionally biased region" description="Low complexity" evidence="2">
    <location>
        <begin position="49"/>
        <end position="73"/>
    </location>
</feature>
<evidence type="ECO:0000256" key="1">
    <source>
        <dbReference type="ARBA" id="ARBA00022729"/>
    </source>
</evidence>
<dbReference type="InterPro" id="IPR018466">
    <property type="entry name" value="Kre9/Knh1-like_N"/>
</dbReference>
<proteinExistence type="predicted"/>
<evidence type="ECO:0000313" key="4">
    <source>
        <dbReference type="EMBL" id="KAF0742322.1"/>
    </source>
</evidence>
<keyword evidence="5" id="KW-1185">Reference proteome</keyword>
<protein>
    <recommendedName>
        <fullName evidence="3">Yeast cell wall synthesis Kre9/Knh1-like N-terminal domain-containing protein</fullName>
    </recommendedName>
</protein>
<accession>A0A6G0XPC2</accession>
<feature type="domain" description="Yeast cell wall synthesis Kre9/Knh1-like N-terminal" evidence="3">
    <location>
        <begin position="80"/>
        <end position="167"/>
    </location>
</feature>
<dbReference type="AlphaFoldDB" id="A0A6G0XPC2"/>
<comment type="caution">
    <text evidence="4">The sequence shown here is derived from an EMBL/GenBank/DDBJ whole genome shotgun (WGS) entry which is preliminary data.</text>
</comment>
<organism evidence="4 5">
    <name type="scientific">Aphanomyces euteiches</name>
    <dbReference type="NCBI Taxonomy" id="100861"/>
    <lineage>
        <taxon>Eukaryota</taxon>
        <taxon>Sar</taxon>
        <taxon>Stramenopiles</taxon>
        <taxon>Oomycota</taxon>
        <taxon>Saprolegniomycetes</taxon>
        <taxon>Saprolegniales</taxon>
        <taxon>Verrucalvaceae</taxon>
        <taxon>Aphanomyces</taxon>
    </lineage>
</organism>
<dbReference type="VEuPathDB" id="FungiDB:AeMF1_015333"/>
<name>A0A6G0XPC2_9STRA</name>
<evidence type="ECO:0000259" key="3">
    <source>
        <dbReference type="Pfam" id="PF10342"/>
    </source>
</evidence>
<dbReference type="Proteomes" id="UP000481153">
    <property type="component" value="Unassembled WGS sequence"/>
</dbReference>
<evidence type="ECO:0000313" key="5">
    <source>
        <dbReference type="Proteomes" id="UP000481153"/>
    </source>
</evidence>
<dbReference type="Pfam" id="PF10342">
    <property type="entry name" value="Kre9_KNH"/>
    <property type="match status" value="1"/>
</dbReference>
<evidence type="ECO:0000256" key="2">
    <source>
        <dbReference type="SAM" id="MobiDB-lite"/>
    </source>
</evidence>
<reference evidence="4 5" key="1">
    <citation type="submission" date="2019-07" db="EMBL/GenBank/DDBJ databases">
        <title>Genomics analysis of Aphanomyces spp. identifies a new class of oomycete effector associated with host adaptation.</title>
        <authorList>
            <person name="Gaulin E."/>
        </authorList>
    </citation>
    <scope>NUCLEOTIDE SEQUENCE [LARGE SCALE GENOMIC DNA]</scope>
    <source>
        <strain evidence="4 5">ATCC 201684</strain>
    </source>
</reference>
<sequence length="171" mass="18912">MINCDVVDPATLVNTSKHTANDSYRVTLTDVDAFTYIATDDSSDESESRPSLVRSRSSPSLAPSSPSAKQSKQLVHIRAPSKLTQWRRGQSVVIQWDRVNVSVSEVRIVLLRKGAPAGSYTIVADHVENNGLFVFMRVPFGLVPDSDYYLRIMSMDGNQYTDSECFSVCSS</sequence>
<dbReference type="EMBL" id="VJMJ01000029">
    <property type="protein sequence ID" value="KAF0742322.1"/>
    <property type="molecule type" value="Genomic_DNA"/>
</dbReference>